<gene>
    <name evidence="2" type="ORF">LCGC14_0357300</name>
</gene>
<dbReference type="SUPFAM" id="SSF50249">
    <property type="entry name" value="Nucleic acid-binding proteins"/>
    <property type="match status" value="1"/>
</dbReference>
<evidence type="ECO:0000259" key="1">
    <source>
        <dbReference type="Pfam" id="PF14743"/>
    </source>
</evidence>
<dbReference type="SUPFAM" id="SSF56091">
    <property type="entry name" value="DNA ligase/mRNA capping enzyme, catalytic domain"/>
    <property type="match status" value="1"/>
</dbReference>
<feature type="domain" description="DNA ligase OB-like" evidence="1">
    <location>
        <begin position="175"/>
        <end position="243"/>
    </location>
</feature>
<dbReference type="EMBL" id="LAZR01000274">
    <property type="protein sequence ID" value="KKN77756.1"/>
    <property type="molecule type" value="Genomic_DNA"/>
</dbReference>
<dbReference type="Gene3D" id="2.40.50.140">
    <property type="entry name" value="Nucleic acid-binding proteins"/>
    <property type="match status" value="1"/>
</dbReference>
<name>A0A0F9VWB2_9ZZZZ</name>
<reference evidence="2" key="1">
    <citation type="journal article" date="2015" name="Nature">
        <title>Complex archaea that bridge the gap between prokaryotes and eukaryotes.</title>
        <authorList>
            <person name="Spang A."/>
            <person name="Saw J.H."/>
            <person name="Jorgensen S.L."/>
            <person name="Zaremba-Niedzwiedzka K."/>
            <person name="Martijn J."/>
            <person name="Lind A.E."/>
            <person name="van Eijk R."/>
            <person name="Schleper C."/>
            <person name="Guy L."/>
            <person name="Ettema T.J."/>
        </authorList>
    </citation>
    <scope>NUCLEOTIDE SEQUENCE</scope>
</reference>
<dbReference type="InterPro" id="IPR012340">
    <property type="entry name" value="NA-bd_OB-fold"/>
</dbReference>
<comment type="caution">
    <text evidence="2">The sequence shown here is derived from an EMBL/GenBank/DDBJ whole genome shotgun (WGS) entry which is preliminary data.</text>
</comment>
<dbReference type="InterPro" id="IPR029319">
    <property type="entry name" value="DNA_ligase_OB"/>
</dbReference>
<protein>
    <recommendedName>
        <fullName evidence="1">DNA ligase OB-like domain-containing protein</fullName>
    </recommendedName>
</protein>
<evidence type="ECO:0000313" key="2">
    <source>
        <dbReference type="EMBL" id="KKN77756.1"/>
    </source>
</evidence>
<proteinExistence type="predicted"/>
<sequence length="289" mass="32998">MKTWKGEQTVYAQIKRDGNYLEVVKNDAGRVRCYSSIRTDLTDQLKYLGWYQNVVRNVPAGTTLIGELWMPGHPASYVKTAIKNREALWFEMFQVPTERKGCPLEILESLCEGWGLRFIPFVRMAGVTPQQFVGNAVPLPEDVEGYVFKNSNLSEPYKWKPVYTIDCVITGYTDGKGKYLGLVGAIKVSVAGREIALVSGMDDLTRAEVSLDNDKYLGRVVEVRYQCVGTKGRLRHPAFVRWRDDKRATDCLLGQDQKLLDYHAPKQKADKRLSKMLLRKHAEIKCERR</sequence>
<organism evidence="2">
    <name type="scientific">marine sediment metagenome</name>
    <dbReference type="NCBI Taxonomy" id="412755"/>
    <lineage>
        <taxon>unclassified sequences</taxon>
        <taxon>metagenomes</taxon>
        <taxon>ecological metagenomes</taxon>
    </lineage>
</organism>
<dbReference type="AlphaFoldDB" id="A0A0F9VWB2"/>
<accession>A0A0F9VWB2</accession>
<dbReference type="Pfam" id="PF14743">
    <property type="entry name" value="DNA_ligase_OB_2"/>
    <property type="match status" value="1"/>
</dbReference>